<keyword evidence="4" id="KW-1185">Reference proteome</keyword>
<feature type="region of interest" description="Disordered" evidence="1">
    <location>
        <begin position="252"/>
        <end position="291"/>
    </location>
</feature>
<keyword evidence="2" id="KW-0812">Transmembrane</keyword>
<evidence type="ECO:0008006" key="5">
    <source>
        <dbReference type="Google" id="ProtNLM"/>
    </source>
</evidence>
<gene>
    <name evidence="3" type="ORF">MW084_01225</name>
</gene>
<keyword evidence="2" id="KW-1133">Transmembrane helix</keyword>
<evidence type="ECO:0000313" key="3">
    <source>
        <dbReference type="EMBL" id="URN14768.1"/>
    </source>
</evidence>
<proteinExistence type="predicted"/>
<name>A0ABY4T9Z6_9ACTN</name>
<feature type="compositionally biased region" description="Basic residues" evidence="1">
    <location>
        <begin position="252"/>
        <end position="261"/>
    </location>
</feature>
<sequence>MRDFGPGEFFGPPYGFPDTTGSPAWPHWPEAPAVPRAELPGYGGPDGLLDPSWDPTEELASLLQDAAEAERSVLPPVHRPPDGVLPPGPEPLAVPVEAPADRSPAPRGAGPGHRGNRRATAGWVPAVSCSIAAVAAVLVSMVSVFGGVIAYDPLRHIAAPRTAAHVVDWWPLLVYGPWLVASLSILRAAVHQRRAVHSWVVVLLFSLTAMLLCVAQAPRTFLDTAAAALPTVASLACFHQMVRLITLTRPPRRPLHGRRVPRGAARTGRPAGLPAGTAHPYRRPLTGDHGP</sequence>
<evidence type="ECO:0000256" key="2">
    <source>
        <dbReference type="SAM" id="Phobius"/>
    </source>
</evidence>
<feature type="transmembrane region" description="Helical" evidence="2">
    <location>
        <begin position="198"/>
        <end position="218"/>
    </location>
</feature>
<feature type="transmembrane region" description="Helical" evidence="2">
    <location>
        <begin position="123"/>
        <end position="149"/>
    </location>
</feature>
<evidence type="ECO:0000313" key="4">
    <source>
        <dbReference type="Proteomes" id="UP001056383"/>
    </source>
</evidence>
<feature type="compositionally biased region" description="Low complexity" evidence="1">
    <location>
        <begin position="1"/>
        <end position="17"/>
    </location>
</feature>
<feature type="region of interest" description="Disordered" evidence="1">
    <location>
        <begin position="78"/>
        <end position="117"/>
    </location>
</feature>
<protein>
    <recommendedName>
        <fullName evidence="5">DUF2637 domain-containing protein</fullName>
    </recommendedName>
</protein>
<feature type="transmembrane region" description="Helical" evidence="2">
    <location>
        <begin position="169"/>
        <end position="186"/>
    </location>
</feature>
<dbReference type="EMBL" id="CP095474">
    <property type="protein sequence ID" value="URN14768.1"/>
    <property type="molecule type" value="Genomic_DNA"/>
</dbReference>
<feature type="transmembrane region" description="Helical" evidence="2">
    <location>
        <begin position="224"/>
        <end position="245"/>
    </location>
</feature>
<dbReference type="RefSeq" id="WP_010473786.1">
    <property type="nucleotide sequence ID" value="NZ_CP095474.1"/>
</dbReference>
<keyword evidence="2" id="KW-0472">Membrane</keyword>
<feature type="compositionally biased region" description="Low complexity" evidence="1">
    <location>
        <begin position="93"/>
        <end position="108"/>
    </location>
</feature>
<organism evidence="3 4">
    <name type="scientific">Streptomyces sudanensis</name>
    <dbReference type="NCBI Taxonomy" id="436397"/>
    <lineage>
        <taxon>Bacteria</taxon>
        <taxon>Bacillati</taxon>
        <taxon>Actinomycetota</taxon>
        <taxon>Actinomycetes</taxon>
        <taxon>Kitasatosporales</taxon>
        <taxon>Streptomycetaceae</taxon>
        <taxon>Streptomyces</taxon>
    </lineage>
</organism>
<evidence type="ECO:0000256" key="1">
    <source>
        <dbReference type="SAM" id="MobiDB-lite"/>
    </source>
</evidence>
<feature type="compositionally biased region" description="Pro residues" evidence="1">
    <location>
        <begin position="83"/>
        <end position="92"/>
    </location>
</feature>
<feature type="region of interest" description="Disordered" evidence="1">
    <location>
        <begin position="1"/>
        <end position="56"/>
    </location>
</feature>
<reference evidence="3" key="1">
    <citation type="submission" date="2022-04" db="EMBL/GenBank/DDBJ databases">
        <title>Systematic whole-genome sequencing reveals an unexpected diversity among actinomycetoma pathogens and provides insights into their antibacterial susceptibilities.</title>
        <authorList>
            <person name="Watson A.K."/>
            <person name="Kepplinger B."/>
            <person name="Bakhiet S.M."/>
            <person name="Mhmoud N.A."/>
            <person name="Chapman J."/>
            <person name="Allenby N."/>
            <person name="Mickiewicz K."/>
            <person name="Goodfellow M."/>
            <person name="Fahal A.H."/>
            <person name="Errington J."/>
        </authorList>
    </citation>
    <scope>NUCLEOTIDE SEQUENCE</scope>
    <source>
        <strain evidence="3">SD 504</strain>
    </source>
</reference>
<dbReference type="Proteomes" id="UP001056383">
    <property type="component" value="Chromosome"/>
</dbReference>
<accession>A0ABY4T9Z6</accession>